<accession>A0A8S9NSI4</accession>
<dbReference type="Proteomes" id="UP000712600">
    <property type="component" value="Unassembled WGS sequence"/>
</dbReference>
<name>A0A8S9NSI4_BRACR</name>
<sequence>MKRRQHGETQRGSAPAPNQHPIDNSRESERPRRSEARNPRSKEDAKLAFRATSRSGVRHPLQAQLLVDNSLEAERPGGATS</sequence>
<evidence type="ECO:0000313" key="2">
    <source>
        <dbReference type="EMBL" id="KAF3507948.1"/>
    </source>
</evidence>
<feature type="region of interest" description="Disordered" evidence="1">
    <location>
        <begin position="1"/>
        <end position="62"/>
    </location>
</feature>
<evidence type="ECO:0000313" key="3">
    <source>
        <dbReference type="Proteomes" id="UP000712600"/>
    </source>
</evidence>
<evidence type="ECO:0000256" key="1">
    <source>
        <dbReference type="SAM" id="MobiDB-lite"/>
    </source>
</evidence>
<gene>
    <name evidence="2" type="ORF">F2Q69_00003446</name>
</gene>
<dbReference type="EMBL" id="QGKX02001521">
    <property type="protein sequence ID" value="KAF3507948.1"/>
    <property type="molecule type" value="Genomic_DNA"/>
</dbReference>
<feature type="compositionally biased region" description="Basic and acidic residues" evidence="1">
    <location>
        <begin position="23"/>
        <end position="47"/>
    </location>
</feature>
<proteinExistence type="predicted"/>
<comment type="caution">
    <text evidence="2">The sequence shown here is derived from an EMBL/GenBank/DDBJ whole genome shotgun (WGS) entry which is preliminary data.</text>
</comment>
<dbReference type="AlphaFoldDB" id="A0A8S9NSI4"/>
<organism evidence="2 3">
    <name type="scientific">Brassica cretica</name>
    <name type="common">Mustard</name>
    <dbReference type="NCBI Taxonomy" id="69181"/>
    <lineage>
        <taxon>Eukaryota</taxon>
        <taxon>Viridiplantae</taxon>
        <taxon>Streptophyta</taxon>
        <taxon>Embryophyta</taxon>
        <taxon>Tracheophyta</taxon>
        <taxon>Spermatophyta</taxon>
        <taxon>Magnoliopsida</taxon>
        <taxon>eudicotyledons</taxon>
        <taxon>Gunneridae</taxon>
        <taxon>Pentapetalae</taxon>
        <taxon>rosids</taxon>
        <taxon>malvids</taxon>
        <taxon>Brassicales</taxon>
        <taxon>Brassicaceae</taxon>
        <taxon>Brassiceae</taxon>
        <taxon>Brassica</taxon>
    </lineage>
</organism>
<reference evidence="2" key="1">
    <citation type="submission" date="2019-12" db="EMBL/GenBank/DDBJ databases">
        <title>Genome sequencing and annotation of Brassica cretica.</title>
        <authorList>
            <person name="Studholme D.J."/>
            <person name="Sarris P."/>
        </authorList>
    </citation>
    <scope>NUCLEOTIDE SEQUENCE</scope>
    <source>
        <strain evidence="2">PFS-109/04</strain>
        <tissue evidence="2">Leaf</tissue>
    </source>
</reference>
<protein>
    <submittedName>
        <fullName evidence="2">Uncharacterized protein</fullName>
    </submittedName>
</protein>